<keyword evidence="1" id="KW-0240">DNA-directed RNA polymerase</keyword>
<organism evidence="2 3">
    <name type="scientific">Methanococcus vannielii (strain ATCC 35089 / DSM 1224 / JCM 13029 / OCM 148 / SB)</name>
    <dbReference type="NCBI Taxonomy" id="406327"/>
    <lineage>
        <taxon>Archaea</taxon>
        <taxon>Methanobacteriati</taxon>
        <taxon>Methanobacteriota</taxon>
        <taxon>Methanomada group</taxon>
        <taxon>Methanococci</taxon>
        <taxon>Methanococcales</taxon>
        <taxon>Methanococcaceae</taxon>
        <taxon>Methanococcus</taxon>
    </lineage>
</organism>
<dbReference type="SUPFAM" id="SSF47819">
    <property type="entry name" value="HRDC-like"/>
    <property type="match status" value="1"/>
</dbReference>
<comment type="similarity">
    <text evidence="1">Belongs to the eukaryotic RPB4 RNA polymerase subunit family.</text>
</comment>
<protein>
    <recommendedName>
        <fullName evidence="1">DNA-directed RNA polymerase subunit Rpo4</fullName>
        <ecNumber evidence="1">2.7.7.6</ecNumber>
    </recommendedName>
    <alternativeName>
        <fullName evidence="1">DNA-directed RNA polymerase subunit F</fullName>
    </alternativeName>
</protein>
<dbReference type="InterPro" id="IPR005574">
    <property type="entry name" value="Rpb4/RPC9"/>
</dbReference>
<sequence length="107" mass="12164">MIGKEVISEKHTTIANALEIMSERANFDELSYEHGCALDYLQKFSKLNKKDAESMLAQLLNLGLTEKMAVKIIDILPENAEELKVVFYRSDLPENAEDVLDVICKFK</sequence>
<dbReference type="EC" id="2.7.7.6" evidence="1"/>
<keyword evidence="1" id="KW-0808">Transferase</keyword>
<keyword evidence="1" id="KW-0548">Nucleotidyltransferase</keyword>
<dbReference type="PIRSF" id="PIRSF005053">
    <property type="entry name" value="RNA_pol_F_arch"/>
    <property type="match status" value="1"/>
</dbReference>
<keyword evidence="3" id="KW-1185">Reference proteome</keyword>
<keyword evidence="1" id="KW-0804">Transcription</keyword>
<dbReference type="EMBL" id="CP000742">
    <property type="protein sequence ID" value="ABR55004.1"/>
    <property type="molecule type" value="Genomic_DNA"/>
</dbReference>
<dbReference type="GO" id="GO:0005737">
    <property type="term" value="C:cytoplasm"/>
    <property type="evidence" value="ECO:0007669"/>
    <property type="project" value="UniProtKB-SubCell"/>
</dbReference>
<comment type="catalytic activity">
    <reaction evidence="1">
        <text>RNA(n) + a ribonucleoside 5'-triphosphate = RNA(n+1) + diphosphate</text>
        <dbReference type="Rhea" id="RHEA:21248"/>
        <dbReference type="Rhea" id="RHEA-COMP:14527"/>
        <dbReference type="Rhea" id="RHEA-COMP:17342"/>
        <dbReference type="ChEBI" id="CHEBI:33019"/>
        <dbReference type="ChEBI" id="CHEBI:61557"/>
        <dbReference type="ChEBI" id="CHEBI:140395"/>
        <dbReference type="EC" id="2.7.7.6"/>
    </reaction>
</comment>
<dbReference type="GO" id="GO:0003899">
    <property type="term" value="F:DNA-directed RNA polymerase activity"/>
    <property type="evidence" value="ECO:0007669"/>
    <property type="project" value="UniProtKB-UniRule"/>
</dbReference>
<proteinExistence type="inferred from homology"/>
<evidence type="ECO:0000313" key="3">
    <source>
        <dbReference type="Proteomes" id="UP000001107"/>
    </source>
</evidence>
<dbReference type="Proteomes" id="UP000001107">
    <property type="component" value="Chromosome"/>
</dbReference>
<evidence type="ECO:0000313" key="2">
    <source>
        <dbReference type="EMBL" id="ABR55004.1"/>
    </source>
</evidence>
<evidence type="ECO:0000256" key="1">
    <source>
        <dbReference type="HAMAP-Rule" id="MF_00864"/>
    </source>
</evidence>
<dbReference type="NCBIfam" id="NF011554">
    <property type="entry name" value="PRK14981.1-6"/>
    <property type="match status" value="1"/>
</dbReference>
<dbReference type="Gene3D" id="1.10.150.80">
    <property type="entry name" value="HRDC domain"/>
    <property type="match status" value="1"/>
</dbReference>
<dbReference type="PANTHER" id="PTHR39646:SF1">
    <property type="entry name" value="DNA-DIRECTED RNA POLYMERASE SUBUNIT RPO4"/>
    <property type="match status" value="1"/>
</dbReference>
<gene>
    <name evidence="1" type="primary">rpo4</name>
    <name evidence="1" type="synonym">rpoF</name>
    <name evidence="2" type="ordered locus">Mevan_1104</name>
</gene>
<accession>A6UR82</accession>
<dbReference type="Gene3D" id="6.10.140.10">
    <property type="match status" value="1"/>
</dbReference>
<comment type="subcellular location">
    <subcellularLocation>
        <location evidence="1">Cytoplasm</location>
    </subcellularLocation>
</comment>
<dbReference type="GeneID" id="5324477"/>
<dbReference type="KEGG" id="mvn:Mevan_1104"/>
<dbReference type="PANTHER" id="PTHR39646">
    <property type="entry name" value="RNA POLYMERASE RPB4"/>
    <property type="match status" value="1"/>
</dbReference>
<dbReference type="RefSeq" id="WP_012065919.1">
    <property type="nucleotide sequence ID" value="NC_009634.1"/>
</dbReference>
<dbReference type="InterPro" id="IPR010997">
    <property type="entry name" value="HRDC-like_sf"/>
</dbReference>
<dbReference type="GO" id="GO:0000166">
    <property type="term" value="F:nucleotide binding"/>
    <property type="evidence" value="ECO:0007669"/>
    <property type="project" value="InterPro"/>
</dbReference>
<dbReference type="STRING" id="406327.Mevan_1104"/>
<reference evidence="2" key="1">
    <citation type="submission" date="2007-06" db="EMBL/GenBank/DDBJ databases">
        <title>Complete sequence of Methanococcus vannielii SB.</title>
        <authorList>
            <consortium name="US DOE Joint Genome Institute"/>
            <person name="Copeland A."/>
            <person name="Lucas S."/>
            <person name="Lapidus A."/>
            <person name="Barry K."/>
            <person name="Glavina del Rio T."/>
            <person name="Dalin E."/>
            <person name="Tice H."/>
            <person name="Pitluck S."/>
            <person name="Chain P."/>
            <person name="Malfatti S."/>
            <person name="Shin M."/>
            <person name="Vergez L."/>
            <person name="Schmutz J."/>
            <person name="Larimer F."/>
            <person name="Land M."/>
            <person name="Hauser L."/>
            <person name="Kyrpides N."/>
            <person name="Anderson I."/>
            <person name="Sieprawska-Lupa M."/>
            <person name="Whitman W.B."/>
            <person name="Richardson P."/>
        </authorList>
    </citation>
    <scope>NUCLEOTIDE SEQUENCE [LARGE SCALE GENOMIC DNA]</scope>
    <source>
        <strain evidence="2">SB</strain>
    </source>
</reference>
<dbReference type="HOGENOM" id="CLU_165892_1_0_2"/>
<dbReference type="InterPro" id="IPR044876">
    <property type="entry name" value="HRDC_dom_sf"/>
</dbReference>
<dbReference type="HAMAP" id="MF_00864">
    <property type="entry name" value="RNApol_arch_Rpo4"/>
    <property type="match status" value="1"/>
</dbReference>
<comment type="subunit">
    <text evidence="1">Part of the RNA polymerase complex. Forms a stalk with Rpo7 that extends from the main structure.</text>
</comment>
<dbReference type="OrthoDB" id="25158at2157"/>
<dbReference type="GO" id="GO:0006352">
    <property type="term" value="P:DNA-templated transcription initiation"/>
    <property type="evidence" value="ECO:0007669"/>
    <property type="project" value="InterPro"/>
</dbReference>
<keyword evidence="1" id="KW-0963">Cytoplasm</keyword>
<dbReference type="GO" id="GO:0000428">
    <property type="term" value="C:DNA-directed RNA polymerase complex"/>
    <property type="evidence" value="ECO:0007669"/>
    <property type="project" value="UniProtKB-KW"/>
</dbReference>
<name>A6UR82_METVS</name>
<dbReference type="Pfam" id="PF03874">
    <property type="entry name" value="RNA_pol_Rpb4"/>
    <property type="match status" value="1"/>
</dbReference>
<dbReference type="AlphaFoldDB" id="A6UR82"/>
<dbReference type="eggNOG" id="arCOG01016">
    <property type="taxonomic scope" value="Archaea"/>
</dbReference>
<comment type="function">
    <text evidence="1">DNA-dependent RNA polymerase (RNAP) catalyzes the transcription of DNA into RNA using the four ribonucleoside triphosphates as substrates. This subunit is less well bound than the others.</text>
</comment>
<dbReference type="InterPro" id="IPR010924">
    <property type="entry name" value="Rpo4"/>
</dbReference>